<protein>
    <submittedName>
        <fullName evidence="1">Uncharacterized protein</fullName>
    </submittedName>
</protein>
<dbReference type="SUPFAM" id="SSF69279">
    <property type="entry name" value="Phage tail proteins"/>
    <property type="match status" value="1"/>
</dbReference>
<dbReference type="EMBL" id="LHZY01000043">
    <property type="protein sequence ID" value="KXV70948.1"/>
    <property type="molecule type" value="Genomic_DNA"/>
</dbReference>
<dbReference type="Proteomes" id="UP000075312">
    <property type="component" value="Unassembled WGS sequence"/>
</dbReference>
<accession>A0A149USP9</accession>
<sequence>MTAATNITTVVGSSSANWCRAPRCRLLINGAAHAETPIQQFSLTRTRYSRADTLSFSCAVDRTALQQAKSGSGAGWFDQPNSSGGVVGPEIDVTLQMQDAALSGAQWTTMFQGLVDAVTYQPTQAALNVECRDYLSKLIDMRVLGSWMNMTGPEIVKAMAAKAGLVADVSITGGMQGQFRQTEHKRHSGVSNNRFRTAFDLARYIANSSQADLYVDGKTLICKPMLSPSSSGAVVHALKYVDGGVNTPIRASVSGLSLRRDYQIAKGVMVHVLSWDSRQRTKVEWYFGPDGGSARKASEAGNLHSFQFPGLRMDEVQAKAEQLYHEIVAHERVISYEAPGMIDLEPRHFMRLAGTNSTWDGTHAVDSVATAYSGAGFRQSVTLRNRDVTQDEAQEYD</sequence>
<proteinExistence type="predicted"/>
<comment type="caution">
    <text evidence="1">The sequence shown here is derived from an EMBL/GenBank/DDBJ whole genome shotgun (WGS) entry which is preliminary data.</text>
</comment>
<gene>
    <name evidence="1" type="ORF">AD952_11170</name>
</gene>
<evidence type="ECO:0000313" key="1">
    <source>
        <dbReference type="EMBL" id="KXV70948.1"/>
    </source>
</evidence>
<evidence type="ECO:0000313" key="2">
    <source>
        <dbReference type="Proteomes" id="UP000075312"/>
    </source>
</evidence>
<dbReference type="PATRIC" id="fig|178900.6.peg.2238"/>
<dbReference type="AlphaFoldDB" id="A0A149USP9"/>
<organism evidence="1 2">
    <name type="scientific">Acetobacter cerevisiae</name>
    <dbReference type="NCBI Taxonomy" id="178900"/>
    <lineage>
        <taxon>Bacteria</taxon>
        <taxon>Pseudomonadati</taxon>
        <taxon>Pseudomonadota</taxon>
        <taxon>Alphaproteobacteria</taxon>
        <taxon>Acetobacterales</taxon>
        <taxon>Acetobacteraceae</taxon>
        <taxon>Acetobacter</taxon>
    </lineage>
</organism>
<reference evidence="1 2" key="1">
    <citation type="submission" date="2015-06" db="EMBL/GenBank/DDBJ databases">
        <title>Improved classification and identification of acetic acid bacteria using matrix-assisted laser desorption/ionization time-of-flight mass spectrometry; Gluconobacter nephelii and Gluconobacter uchimurae are later heterotypic synonyms of Gluconobacter japonicus and Gluconobacter oxydans, respectively.</title>
        <authorList>
            <person name="Li L."/>
            <person name="Cleenwerck I."/>
            <person name="De Vuyst L."/>
            <person name="Vandamme P."/>
        </authorList>
    </citation>
    <scope>NUCLEOTIDE SEQUENCE [LARGE SCALE GENOMIC DNA]</scope>
    <source>
        <strain evidence="1 2">LMG 1608</strain>
    </source>
</reference>
<name>A0A149USP9_9PROT</name>